<dbReference type="CDD" id="cd00130">
    <property type="entry name" value="PAS"/>
    <property type="match status" value="1"/>
</dbReference>
<dbReference type="InterPro" id="IPR035965">
    <property type="entry name" value="PAS-like_dom_sf"/>
</dbReference>
<evidence type="ECO:0000313" key="2">
    <source>
        <dbReference type="EMBL" id="GAL83097.1"/>
    </source>
</evidence>
<accession>A0A098L932</accession>
<dbReference type="SUPFAM" id="SSF55785">
    <property type="entry name" value="PYP-like sensor domain (PAS domain)"/>
    <property type="match status" value="1"/>
</dbReference>
<sequence>MKDNIFDSDKAFTIETLKELKKLILEEQNIKPENKTKIFEMLQEVDFILGKYDTIYEEMVDVFSSMALHDFSKRLPTDIGFKHDFLSFLTLGINMINEQLAENSFSKQGVHKVIEVMENKDRVIFITGINGNIFFANSTAKDLTDFKEESLIGQKIETLIENYCNIEELMLWDGSLNNIPIHFRWNGSLISSVLNVSLIMQSGRVENIIYLIKLKA</sequence>
<comment type="caution">
    <text evidence="2">The sequence shown here is derived from an EMBL/GenBank/DDBJ whole genome shotgun (WGS) entry which is preliminary data.</text>
</comment>
<dbReference type="AlphaFoldDB" id="A0A098L932"/>
<dbReference type="InterPro" id="IPR000014">
    <property type="entry name" value="PAS"/>
</dbReference>
<dbReference type="Gene3D" id="3.30.450.20">
    <property type="entry name" value="PAS domain"/>
    <property type="match status" value="1"/>
</dbReference>
<dbReference type="RefSeq" id="WP_045457499.1">
    <property type="nucleotide sequence ID" value="NZ_BBLT01000001.1"/>
</dbReference>
<dbReference type="OrthoDB" id="9822340at2"/>
<proteinExistence type="predicted"/>
<dbReference type="Proteomes" id="UP000030185">
    <property type="component" value="Unassembled WGS sequence"/>
</dbReference>
<evidence type="ECO:0000313" key="3">
    <source>
        <dbReference type="Proteomes" id="UP000030185"/>
    </source>
</evidence>
<feature type="domain" description="PAS" evidence="1">
    <location>
        <begin position="109"/>
        <end position="154"/>
    </location>
</feature>
<reference evidence="2 3" key="1">
    <citation type="submission" date="2014-09" db="EMBL/GenBank/DDBJ databases">
        <title>Sporocytophaga myxococcoides PG-01 genome sequencing.</title>
        <authorList>
            <person name="Liu L."/>
            <person name="Gao P.J."/>
            <person name="Chen G.J."/>
            <person name="Wang L.S."/>
        </authorList>
    </citation>
    <scope>NUCLEOTIDE SEQUENCE [LARGE SCALE GENOMIC DNA]</scope>
    <source>
        <strain evidence="2 3">PG-01</strain>
    </source>
</reference>
<gene>
    <name evidence="2" type="ORF">MYP_323</name>
</gene>
<keyword evidence="3" id="KW-1185">Reference proteome</keyword>
<evidence type="ECO:0000259" key="1">
    <source>
        <dbReference type="PROSITE" id="PS50112"/>
    </source>
</evidence>
<dbReference type="EMBL" id="BBLT01000001">
    <property type="protein sequence ID" value="GAL83097.1"/>
    <property type="molecule type" value="Genomic_DNA"/>
</dbReference>
<protein>
    <recommendedName>
        <fullName evidence="1">PAS domain-containing protein</fullName>
    </recommendedName>
</protein>
<organism evidence="2 3">
    <name type="scientific">Sporocytophaga myxococcoides</name>
    <dbReference type="NCBI Taxonomy" id="153721"/>
    <lineage>
        <taxon>Bacteria</taxon>
        <taxon>Pseudomonadati</taxon>
        <taxon>Bacteroidota</taxon>
        <taxon>Cytophagia</taxon>
        <taxon>Cytophagales</taxon>
        <taxon>Cytophagaceae</taxon>
        <taxon>Sporocytophaga</taxon>
    </lineage>
</organism>
<name>A0A098L932_9BACT</name>
<dbReference type="PROSITE" id="PS50112">
    <property type="entry name" value="PAS"/>
    <property type="match status" value="1"/>
</dbReference>